<feature type="transmembrane region" description="Helical" evidence="1">
    <location>
        <begin position="224"/>
        <end position="242"/>
    </location>
</feature>
<dbReference type="InParanoid" id="A0A2S8SXC1"/>
<feature type="transmembrane region" description="Helical" evidence="1">
    <location>
        <begin position="200"/>
        <end position="218"/>
    </location>
</feature>
<keyword evidence="1" id="KW-1133">Transmembrane helix</keyword>
<reference evidence="2 3" key="1">
    <citation type="journal article" date="2018" name="Syst. Appl. Microbiol.">
        <title>Abditibacterium utsteinense sp. nov., the first cultivated member of candidate phylum FBP, isolated from ice-free Antarctic soil samples.</title>
        <authorList>
            <person name="Tahon G."/>
            <person name="Tytgat B."/>
            <person name="Lebbe L."/>
            <person name="Carlier A."/>
            <person name="Willems A."/>
        </authorList>
    </citation>
    <scope>NUCLEOTIDE SEQUENCE [LARGE SCALE GENOMIC DNA]</scope>
    <source>
        <strain evidence="2 3">LMG 29911</strain>
    </source>
</reference>
<name>A0A2S8SXC1_9BACT</name>
<feature type="transmembrane region" description="Helical" evidence="1">
    <location>
        <begin position="137"/>
        <end position="156"/>
    </location>
</feature>
<feature type="transmembrane region" description="Helical" evidence="1">
    <location>
        <begin position="106"/>
        <end position="128"/>
    </location>
</feature>
<keyword evidence="1" id="KW-0812">Transmembrane</keyword>
<organism evidence="2 3">
    <name type="scientific">Abditibacterium utsteinense</name>
    <dbReference type="NCBI Taxonomy" id="1960156"/>
    <lineage>
        <taxon>Bacteria</taxon>
        <taxon>Pseudomonadati</taxon>
        <taxon>Abditibacteriota</taxon>
        <taxon>Abditibacteriia</taxon>
        <taxon>Abditibacteriales</taxon>
        <taxon>Abditibacteriaceae</taxon>
        <taxon>Abditibacterium</taxon>
    </lineage>
</organism>
<dbReference type="InterPro" id="IPR007354">
    <property type="entry name" value="CruF-like"/>
</dbReference>
<accession>A0A2S8SXC1</accession>
<dbReference type="RefSeq" id="WP_105482139.1">
    <property type="nucleotide sequence ID" value="NZ_NIGF01000001.1"/>
</dbReference>
<comment type="caution">
    <text evidence="2">The sequence shown here is derived from an EMBL/GenBank/DDBJ whole genome shotgun (WGS) entry which is preliminary data.</text>
</comment>
<dbReference type="PANTHER" id="PTHR39419">
    <property type="entry name" value="SLL0814 PROTEIN"/>
    <property type="match status" value="1"/>
</dbReference>
<evidence type="ECO:0000313" key="3">
    <source>
        <dbReference type="Proteomes" id="UP000237684"/>
    </source>
</evidence>
<dbReference type="EMBL" id="NIGF01000001">
    <property type="protein sequence ID" value="PQV65399.1"/>
    <property type="molecule type" value="Genomic_DNA"/>
</dbReference>
<feature type="transmembrane region" description="Helical" evidence="1">
    <location>
        <begin position="39"/>
        <end position="56"/>
    </location>
</feature>
<dbReference type="Pfam" id="PF04240">
    <property type="entry name" value="Caroten_synth"/>
    <property type="match status" value="1"/>
</dbReference>
<dbReference type="PANTHER" id="PTHR39419:SF1">
    <property type="entry name" value="SLL0814 PROTEIN"/>
    <property type="match status" value="1"/>
</dbReference>
<keyword evidence="3" id="KW-1185">Reference proteome</keyword>
<evidence type="ECO:0000313" key="2">
    <source>
        <dbReference type="EMBL" id="PQV65399.1"/>
    </source>
</evidence>
<evidence type="ECO:0000256" key="1">
    <source>
        <dbReference type="SAM" id="Phobius"/>
    </source>
</evidence>
<keyword evidence="1" id="KW-0472">Membrane</keyword>
<dbReference type="AlphaFoldDB" id="A0A2S8SXC1"/>
<dbReference type="Proteomes" id="UP000237684">
    <property type="component" value="Unassembled WGS sequence"/>
</dbReference>
<protein>
    <submittedName>
        <fullName evidence="2">Putative membrane protein</fullName>
    </submittedName>
</protein>
<gene>
    <name evidence="2" type="ORF">B1R32_101139</name>
</gene>
<feature type="transmembrane region" description="Helical" evidence="1">
    <location>
        <begin position="68"/>
        <end position="86"/>
    </location>
</feature>
<dbReference type="OrthoDB" id="9811293at2"/>
<proteinExistence type="predicted"/>
<feature type="transmembrane region" description="Helical" evidence="1">
    <location>
        <begin position="168"/>
        <end position="193"/>
    </location>
</feature>
<sequence length="250" mass="27600">MNPPQFSPKSRRALLFGAIFLFINGFFVAKVPQATRPELAGVSAAFVLVLWFPSLLAMKNWLGWQRAVLVLAALGAFAVGIETFAIKTGWPYGQFSYGDKIGTKFFGVVPWTVPFSWPPLVLGAMALAMRIAPKHRLIGATLILLVFDLVLDPGAVDQKFWIYRAGGIYYGVPFSNFCGWIVSGLIGAFIFCGISANKQIPLTLISSVTLVLSFWTSVCIFATPHILWIPALVGFALLGWIWREIKLQRD</sequence>